<dbReference type="AlphaFoldDB" id="C1C2L0"/>
<gene>
    <name evidence="5" type="primary">STI1</name>
</gene>
<evidence type="ECO:0000256" key="1">
    <source>
        <dbReference type="ARBA" id="ARBA00022737"/>
    </source>
</evidence>
<keyword evidence="1" id="KW-0677">Repeat</keyword>
<dbReference type="SUPFAM" id="SSF48452">
    <property type="entry name" value="TPR-like"/>
    <property type="match status" value="1"/>
</dbReference>
<keyword evidence="2 3" id="KW-0802">TPR repeat</keyword>
<name>C1C2L0_CALCM</name>
<evidence type="ECO:0000256" key="3">
    <source>
        <dbReference type="PROSITE-ProRule" id="PRU00339"/>
    </source>
</evidence>
<feature type="transmembrane region" description="Helical" evidence="4">
    <location>
        <begin position="176"/>
        <end position="195"/>
    </location>
</feature>
<feature type="repeat" description="TPR" evidence="3">
    <location>
        <begin position="82"/>
        <end position="115"/>
    </location>
</feature>
<proteinExistence type="evidence at transcript level"/>
<dbReference type="PROSITE" id="PS50005">
    <property type="entry name" value="TPR"/>
    <property type="match status" value="1"/>
</dbReference>
<dbReference type="InterPro" id="IPR011990">
    <property type="entry name" value="TPR-like_helical_dom_sf"/>
</dbReference>
<sequence>MSTPTMEVMLSEDSKELKRLAQAAVSRKDFTSGFIYLSQAIRLEPDNYELYLERNLCFMEEEQFHFALKDAEVLIRLRPGDPQGYKRVGEVYFTTQNYSQSLQAFLKSFQVSKTTAEKEKVMEWVKKARKEFSKQSMLDREYPFLGAAVGIVLAAIGITGDYLIRRHETFLAHPLMKVLAVILTALVGYGFAYLLRNHIKNSRAFLLEPPIDLLSEEEPNRKND</sequence>
<evidence type="ECO:0000256" key="4">
    <source>
        <dbReference type="SAM" id="Phobius"/>
    </source>
</evidence>
<reference evidence="5" key="1">
    <citation type="submission" date="2009-03" db="EMBL/GenBank/DDBJ databases">
        <title>Caligus clemensi ESTs and full-length cDNAs.</title>
        <authorList>
            <person name="Yasuike M."/>
            <person name="von Schalburg K."/>
            <person name="Cooper G."/>
            <person name="Leong J."/>
            <person name="Jones S.R.M."/>
            <person name="Koop B.F."/>
        </authorList>
    </citation>
    <scope>NUCLEOTIDE SEQUENCE</scope>
    <source>
        <tissue evidence="5">Whole</tissue>
    </source>
</reference>
<keyword evidence="4" id="KW-0472">Membrane</keyword>
<keyword evidence="4" id="KW-0812">Transmembrane</keyword>
<dbReference type="Gene3D" id="1.25.40.10">
    <property type="entry name" value="Tetratricopeptide repeat domain"/>
    <property type="match status" value="1"/>
</dbReference>
<evidence type="ECO:0000313" key="5">
    <source>
        <dbReference type="EMBL" id="ACO15513.1"/>
    </source>
</evidence>
<dbReference type="SMART" id="SM00028">
    <property type="entry name" value="TPR"/>
    <property type="match status" value="3"/>
</dbReference>
<evidence type="ECO:0000256" key="2">
    <source>
        <dbReference type="ARBA" id="ARBA00022803"/>
    </source>
</evidence>
<dbReference type="GO" id="GO:0051879">
    <property type="term" value="F:Hsp90 protein binding"/>
    <property type="evidence" value="ECO:0007669"/>
    <property type="project" value="TreeGrafter"/>
</dbReference>
<dbReference type="PANTHER" id="PTHR22904:SF523">
    <property type="entry name" value="STRESS-INDUCED-PHOSPHOPROTEIN 1"/>
    <property type="match status" value="1"/>
</dbReference>
<dbReference type="PANTHER" id="PTHR22904">
    <property type="entry name" value="TPR REPEAT CONTAINING PROTEIN"/>
    <property type="match status" value="1"/>
</dbReference>
<dbReference type="InterPro" id="IPR019734">
    <property type="entry name" value="TPR_rpt"/>
</dbReference>
<keyword evidence="4" id="KW-1133">Transmembrane helix</keyword>
<keyword evidence="5" id="KW-0346">Stress response</keyword>
<protein>
    <submittedName>
        <fullName evidence="5">Heat shock protein sti1 homolog</fullName>
    </submittedName>
</protein>
<accession>C1C2L0</accession>
<dbReference type="EMBL" id="BT081089">
    <property type="protein sequence ID" value="ACO15513.1"/>
    <property type="molecule type" value="mRNA"/>
</dbReference>
<feature type="transmembrane region" description="Helical" evidence="4">
    <location>
        <begin position="142"/>
        <end position="164"/>
    </location>
</feature>
<organism evidence="5">
    <name type="scientific">Caligus clemensi</name>
    <name type="common">Sea louse</name>
    <dbReference type="NCBI Taxonomy" id="344056"/>
    <lineage>
        <taxon>Eukaryota</taxon>
        <taxon>Metazoa</taxon>
        <taxon>Ecdysozoa</taxon>
        <taxon>Arthropoda</taxon>
        <taxon>Crustacea</taxon>
        <taxon>Multicrustacea</taxon>
        <taxon>Hexanauplia</taxon>
        <taxon>Copepoda</taxon>
        <taxon>Siphonostomatoida</taxon>
        <taxon>Caligidae</taxon>
        <taxon>Caligus</taxon>
    </lineage>
</organism>